<dbReference type="EMBL" id="NKCK01000652">
    <property type="protein sequence ID" value="RSL78938.1"/>
    <property type="molecule type" value="Genomic_DNA"/>
</dbReference>
<evidence type="ECO:0000313" key="2">
    <source>
        <dbReference type="EMBL" id="RSL78938.1"/>
    </source>
</evidence>
<reference evidence="2 3" key="1">
    <citation type="submission" date="2017-06" db="EMBL/GenBank/DDBJ databases">
        <title>Comparative genomic analysis of Ambrosia Fusariam Clade fungi.</title>
        <authorList>
            <person name="Stajich J.E."/>
            <person name="Carrillo J."/>
            <person name="Kijimoto T."/>
            <person name="Eskalen A."/>
            <person name="O'Donnell K."/>
            <person name="Kasson M."/>
        </authorList>
    </citation>
    <scope>NUCLEOTIDE SEQUENCE [LARGE SCALE GENOMIC DNA]</scope>
    <source>
        <strain evidence="2 3">NRRL62579</strain>
    </source>
</reference>
<feature type="region of interest" description="Disordered" evidence="1">
    <location>
        <begin position="1"/>
        <end position="28"/>
    </location>
</feature>
<protein>
    <submittedName>
        <fullName evidence="2">Uncharacterized protein</fullName>
    </submittedName>
</protein>
<evidence type="ECO:0000256" key="1">
    <source>
        <dbReference type="SAM" id="MobiDB-lite"/>
    </source>
</evidence>
<feature type="compositionally biased region" description="Polar residues" evidence="1">
    <location>
        <begin position="10"/>
        <end position="26"/>
    </location>
</feature>
<proteinExistence type="predicted"/>
<comment type="caution">
    <text evidence="2">The sequence shown here is derived from an EMBL/GenBank/DDBJ whole genome shotgun (WGS) entry which is preliminary data.</text>
</comment>
<dbReference type="STRING" id="1325735.A0A428RN43"/>
<gene>
    <name evidence="2" type="ORF">CEP52_017585</name>
</gene>
<sequence>MEGEHEQPCAGQQSAEGHSHVASSALQPRAEDTSNALALAENPQYIPLYFHEDQYLFHKAQQWSLDPSTFFRGALPQGCVGCQIYRRIRALSSESSESSKKRKSSSPNERELLAVEARIRTAELRIYMVFFHLLRDKFHEICYAERNNDPLAIYLSRHGFEEAALLKEFTNLSRRGRRYHRLTTHTQYRGLLLLRMTFAPKMLDANKEAFEQVLAAAIDDIQYIGISASQTYIQATDGIFGIFERGLQEWIDSMAQKSYMRIPVQRVIDLRARSSSDQNPPCPTPFDVQLATVPETSAVPGTFPAFPQTAIVAVCVDGTVQSFDPSTILLIQDVSGVTRPVQVGALAKGSNIPVCVAPQMNYPSSSEAANEVVFSSTEWP</sequence>
<keyword evidence="3" id="KW-1185">Reference proteome</keyword>
<dbReference type="AlphaFoldDB" id="A0A428RN43"/>
<name>A0A428RN43_9HYPO</name>
<accession>A0A428RN43</accession>
<evidence type="ECO:0000313" key="3">
    <source>
        <dbReference type="Proteomes" id="UP000287144"/>
    </source>
</evidence>
<organism evidence="2 3">
    <name type="scientific">Fusarium oligoseptatum</name>
    <dbReference type="NCBI Taxonomy" id="2604345"/>
    <lineage>
        <taxon>Eukaryota</taxon>
        <taxon>Fungi</taxon>
        <taxon>Dikarya</taxon>
        <taxon>Ascomycota</taxon>
        <taxon>Pezizomycotina</taxon>
        <taxon>Sordariomycetes</taxon>
        <taxon>Hypocreomycetidae</taxon>
        <taxon>Hypocreales</taxon>
        <taxon>Nectriaceae</taxon>
        <taxon>Fusarium</taxon>
        <taxon>Fusarium solani species complex</taxon>
    </lineage>
</organism>
<dbReference type="Proteomes" id="UP000287144">
    <property type="component" value="Unassembled WGS sequence"/>
</dbReference>